<proteinExistence type="predicted"/>
<evidence type="ECO:0000256" key="1">
    <source>
        <dbReference type="SAM" id="MobiDB-lite"/>
    </source>
</evidence>
<accession>A0A1K0IH89</accession>
<sequence length="131" mass="14767">MVSITSHGIRPVTVRRERRAAFMNVRARPRPDFRCIAIYRLPICDMIQSFRCSDTAELFAGRCVPRFGNIRAVAERKLRLLQSSVDAGVPALPAGQSPAVADGRPQRPLQHPHQRTVANLLHLDPRRPRGR</sequence>
<protein>
    <submittedName>
        <fullName evidence="2">Uncharacterized protein</fullName>
    </submittedName>
</protein>
<name>A0A1K0IH89_CUPNE</name>
<organism evidence="2">
    <name type="scientific">Cupriavidus necator</name>
    <name type="common">Alcaligenes eutrophus</name>
    <name type="synonym">Ralstonia eutropha</name>
    <dbReference type="NCBI Taxonomy" id="106590"/>
    <lineage>
        <taxon>Bacteria</taxon>
        <taxon>Pseudomonadati</taxon>
        <taxon>Pseudomonadota</taxon>
        <taxon>Betaproteobacteria</taxon>
        <taxon>Burkholderiales</taxon>
        <taxon>Burkholderiaceae</taxon>
        <taxon>Cupriavidus</taxon>
    </lineage>
</organism>
<evidence type="ECO:0000313" key="2">
    <source>
        <dbReference type="EMBL" id="SCU76352.1"/>
    </source>
</evidence>
<dbReference type="AlphaFoldDB" id="A0A1K0IH89"/>
<feature type="region of interest" description="Disordered" evidence="1">
    <location>
        <begin position="92"/>
        <end position="113"/>
    </location>
</feature>
<gene>
    <name evidence="2" type="ORF">CNECB9_30013</name>
</gene>
<reference evidence="2" key="1">
    <citation type="submission" date="2016-09" db="EMBL/GenBank/DDBJ databases">
        <authorList>
            <person name="Capua I."/>
            <person name="De Benedictis P."/>
            <person name="Joannis T."/>
            <person name="Lombin L.H."/>
            <person name="Cattoli G."/>
        </authorList>
    </citation>
    <scope>NUCLEOTIDE SEQUENCE</scope>
    <source>
        <strain evidence="2">B9</strain>
    </source>
</reference>
<dbReference type="EMBL" id="FMSH01000223">
    <property type="protein sequence ID" value="SCU76352.1"/>
    <property type="molecule type" value="Genomic_DNA"/>
</dbReference>